<evidence type="ECO:0000313" key="6">
    <source>
        <dbReference type="Proteomes" id="UP001215598"/>
    </source>
</evidence>
<evidence type="ECO:0000256" key="4">
    <source>
        <dbReference type="ARBA" id="ARBA00038314"/>
    </source>
</evidence>
<dbReference type="InterPro" id="IPR029063">
    <property type="entry name" value="SAM-dependent_MTases_sf"/>
</dbReference>
<keyword evidence="3" id="KW-0949">S-adenosyl-L-methionine</keyword>
<protein>
    <recommendedName>
        <fullName evidence="7">Methyltransferase ausD</fullName>
    </recommendedName>
</protein>
<comment type="caution">
    <text evidence="5">The sequence shown here is derived from an EMBL/GenBank/DDBJ whole genome shotgun (WGS) entry which is preliminary data.</text>
</comment>
<evidence type="ECO:0000256" key="2">
    <source>
        <dbReference type="ARBA" id="ARBA00022679"/>
    </source>
</evidence>
<dbReference type="PANTHER" id="PTHR35897">
    <property type="entry name" value="METHYLTRANSFERASE AUSD"/>
    <property type="match status" value="1"/>
</dbReference>
<dbReference type="PANTHER" id="PTHR35897:SF1">
    <property type="entry name" value="METHYLTRANSFERASE AUSD"/>
    <property type="match status" value="1"/>
</dbReference>
<dbReference type="GO" id="GO:0016740">
    <property type="term" value="F:transferase activity"/>
    <property type="evidence" value="ECO:0007669"/>
    <property type="project" value="UniProtKB-KW"/>
</dbReference>
<comment type="pathway">
    <text evidence="1">Secondary metabolite biosynthesis.</text>
</comment>
<dbReference type="AlphaFoldDB" id="A0AAD7JVZ6"/>
<evidence type="ECO:0000313" key="5">
    <source>
        <dbReference type="EMBL" id="KAJ7773072.1"/>
    </source>
</evidence>
<comment type="similarity">
    <text evidence="4">Belongs to the class I-like SAM-binding methyltransferase superfamily.</text>
</comment>
<dbReference type="EMBL" id="JARKIB010000013">
    <property type="protein sequence ID" value="KAJ7773072.1"/>
    <property type="molecule type" value="Genomic_DNA"/>
</dbReference>
<sequence length="281" mass="31308">MSTEVKDSLSEALSPEELAFLKTETGIQDTAELETHIVAIQKTASEVHDYPCIRRFGFVRTKINKDPVVYQHVLSLGRNLPDALLLDVGCCFGNDLRRIVYDGFPVKNAIASDLRRDFWDLGHKLFRSTPDSFPVTFLAGDVFDANFLALQSPGSTTPDLSSLKSLNDLHGRLSAIHSASLFHLFSEPDQLQLARKLAGLLSQRPGSMIFGCHGAQPTKGHVLGTRGRHMFCHSPESWREMWDGEVFASGSVEVSAFLKNAGKVLNPTTDFHMMFWFVKRL</sequence>
<name>A0AAD7JVZ6_9AGAR</name>
<gene>
    <name evidence="5" type="ORF">B0H16DRAFT_1511154</name>
</gene>
<keyword evidence="2" id="KW-0808">Transferase</keyword>
<dbReference type="Proteomes" id="UP001215598">
    <property type="component" value="Unassembled WGS sequence"/>
</dbReference>
<organism evidence="5 6">
    <name type="scientific">Mycena metata</name>
    <dbReference type="NCBI Taxonomy" id="1033252"/>
    <lineage>
        <taxon>Eukaryota</taxon>
        <taxon>Fungi</taxon>
        <taxon>Dikarya</taxon>
        <taxon>Basidiomycota</taxon>
        <taxon>Agaricomycotina</taxon>
        <taxon>Agaricomycetes</taxon>
        <taxon>Agaricomycetidae</taxon>
        <taxon>Agaricales</taxon>
        <taxon>Marasmiineae</taxon>
        <taxon>Mycenaceae</taxon>
        <taxon>Mycena</taxon>
    </lineage>
</organism>
<accession>A0AAD7JVZ6</accession>
<proteinExistence type="inferred from homology"/>
<keyword evidence="6" id="KW-1185">Reference proteome</keyword>
<evidence type="ECO:0000256" key="3">
    <source>
        <dbReference type="ARBA" id="ARBA00022691"/>
    </source>
</evidence>
<dbReference type="InterPro" id="IPR051654">
    <property type="entry name" value="Meroterpenoid_MTases"/>
</dbReference>
<evidence type="ECO:0000256" key="1">
    <source>
        <dbReference type="ARBA" id="ARBA00005179"/>
    </source>
</evidence>
<dbReference type="Gene3D" id="3.40.50.150">
    <property type="entry name" value="Vaccinia Virus protein VP39"/>
    <property type="match status" value="1"/>
</dbReference>
<dbReference type="SUPFAM" id="SSF53335">
    <property type="entry name" value="S-adenosyl-L-methionine-dependent methyltransferases"/>
    <property type="match status" value="1"/>
</dbReference>
<reference evidence="5" key="1">
    <citation type="submission" date="2023-03" db="EMBL/GenBank/DDBJ databases">
        <title>Massive genome expansion in bonnet fungi (Mycena s.s.) driven by repeated elements and novel gene families across ecological guilds.</title>
        <authorList>
            <consortium name="Lawrence Berkeley National Laboratory"/>
            <person name="Harder C.B."/>
            <person name="Miyauchi S."/>
            <person name="Viragh M."/>
            <person name="Kuo A."/>
            <person name="Thoen E."/>
            <person name="Andreopoulos B."/>
            <person name="Lu D."/>
            <person name="Skrede I."/>
            <person name="Drula E."/>
            <person name="Henrissat B."/>
            <person name="Morin E."/>
            <person name="Kohler A."/>
            <person name="Barry K."/>
            <person name="LaButti K."/>
            <person name="Morin E."/>
            <person name="Salamov A."/>
            <person name="Lipzen A."/>
            <person name="Mereny Z."/>
            <person name="Hegedus B."/>
            <person name="Baldrian P."/>
            <person name="Stursova M."/>
            <person name="Weitz H."/>
            <person name="Taylor A."/>
            <person name="Grigoriev I.V."/>
            <person name="Nagy L.G."/>
            <person name="Martin F."/>
            <person name="Kauserud H."/>
        </authorList>
    </citation>
    <scope>NUCLEOTIDE SEQUENCE</scope>
    <source>
        <strain evidence="5">CBHHK182m</strain>
    </source>
</reference>
<evidence type="ECO:0008006" key="7">
    <source>
        <dbReference type="Google" id="ProtNLM"/>
    </source>
</evidence>